<keyword evidence="3" id="KW-1185">Reference proteome</keyword>
<evidence type="ECO:0000256" key="1">
    <source>
        <dbReference type="SAM" id="MobiDB-lite"/>
    </source>
</evidence>
<sequence>MEQLHVLCLIVGRWVLPRYGLSKDQLSQMLLINIGNAADILELFESFEDDDVRSDPLIMILILGIWQASLLQFCFNRTATINIKLAPDTRRRKGARKSQAPGGRQRKRHRTIKVKEAGQQQSGEEKEPRNQESADPAVANNNNQQNLVQTPESEQEAKARGEADQVREAQPVEDQDKSTNGCCCGRGWLDNCLQEDHCGYFFFGSELWAIALSLLLQDVPFLCLRLTLIFAFTVSSHSNVFFTCKNTLLIMLQVYRSVVILQDLRSRRLRAAQRDPVVPLIA</sequence>
<name>A0A183TSC0_SCHSO</name>
<dbReference type="OrthoDB" id="10042902at2759"/>
<evidence type="ECO:0000313" key="2">
    <source>
        <dbReference type="EMBL" id="VDM05754.1"/>
    </source>
</evidence>
<proteinExistence type="predicted"/>
<dbReference type="PANTHER" id="PTHR22168">
    <property type="entry name" value="TMEM26 PROTEIN"/>
    <property type="match status" value="1"/>
</dbReference>
<dbReference type="WBParaSite" id="SSLN_0002009701-mRNA-1">
    <property type="protein sequence ID" value="SSLN_0002009701-mRNA-1"/>
    <property type="gene ID" value="SSLN_0002009701"/>
</dbReference>
<reference evidence="2 3" key="2">
    <citation type="submission" date="2018-11" db="EMBL/GenBank/DDBJ databases">
        <authorList>
            <consortium name="Pathogen Informatics"/>
        </authorList>
    </citation>
    <scope>NUCLEOTIDE SEQUENCE [LARGE SCALE GENOMIC DNA]</scope>
    <source>
        <strain evidence="2 3">NST_G2</strain>
    </source>
</reference>
<dbReference type="Proteomes" id="UP000275846">
    <property type="component" value="Unassembled WGS sequence"/>
</dbReference>
<protein>
    <submittedName>
        <fullName evidence="4">DUF4220 domain-containing protein</fullName>
    </submittedName>
</protein>
<dbReference type="Pfam" id="PF09772">
    <property type="entry name" value="Tmem26"/>
    <property type="match status" value="2"/>
</dbReference>
<dbReference type="PANTHER" id="PTHR22168:SF8">
    <property type="entry name" value="TRANSMEMBRANE PROTEIN 26"/>
    <property type="match status" value="1"/>
</dbReference>
<dbReference type="EMBL" id="UYSU01047218">
    <property type="protein sequence ID" value="VDM05754.1"/>
    <property type="molecule type" value="Genomic_DNA"/>
</dbReference>
<reference evidence="4" key="1">
    <citation type="submission" date="2016-06" db="UniProtKB">
        <authorList>
            <consortium name="WormBaseParasite"/>
        </authorList>
    </citation>
    <scope>IDENTIFICATION</scope>
</reference>
<accession>A0A183TSC0</accession>
<feature type="region of interest" description="Disordered" evidence="1">
    <location>
        <begin position="89"/>
        <end position="179"/>
    </location>
</feature>
<gene>
    <name evidence="2" type="ORF">SSLN_LOCUS19368</name>
</gene>
<dbReference type="InterPro" id="IPR019169">
    <property type="entry name" value="Transmembrane_26"/>
</dbReference>
<dbReference type="AlphaFoldDB" id="A0A183TSC0"/>
<feature type="compositionally biased region" description="Basic and acidic residues" evidence="1">
    <location>
        <begin position="123"/>
        <end position="132"/>
    </location>
</feature>
<evidence type="ECO:0000313" key="3">
    <source>
        <dbReference type="Proteomes" id="UP000275846"/>
    </source>
</evidence>
<feature type="compositionally biased region" description="Basic and acidic residues" evidence="1">
    <location>
        <begin position="155"/>
        <end position="167"/>
    </location>
</feature>
<organism evidence="4">
    <name type="scientific">Schistocephalus solidus</name>
    <name type="common">Tapeworm</name>
    <dbReference type="NCBI Taxonomy" id="70667"/>
    <lineage>
        <taxon>Eukaryota</taxon>
        <taxon>Metazoa</taxon>
        <taxon>Spiralia</taxon>
        <taxon>Lophotrochozoa</taxon>
        <taxon>Platyhelminthes</taxon>
        <taxon>Cestoda</taxon>
        <taxon>Eucestoda</taxon>
        <taxon>Diphyllobothriidea</taxon>
        <taxon>Diphyllobothriidae</taxon>
        <taxon>Schistocephalus</taxon>
    </lineage>
</organism>
<evidence type="ECO:0000313" key="4">
    <source>
        <dbReference type="WBParaSite" id="SSLN_0002009701-mRNA-1"/>
    </source>
</evidence>